<dbReference type="Proteomes" id="UP001268089">
    <property type="component" value="Unassembled WGS sequence"/>
</dbReference>
<feature type="chain" id="PRO_5046432331" description="Secreted protein" evidence="1">
    <location>
        <begin position="28"/>
        <end position="177"/>
    </location>
</feature>
<organism evidence="2 3">
    <name type="scientific">Rhodoferax saidenbachensis</name>
    <dbReference type="NCBI Taxonomy" id="1484693"/>
    <lineage>
        <taxon>Bacteria</taxon>
        <taxon>Pseudomonadati</taxon>
        <taxon>Pseudomonadota</taxon>
        <taxon>Betaproteobacteria</taxon>
        <taxon>Burkholderiales</taxon>
        <taxon>Comamonadaceae</taxon>
        <taxon>Rhodoferax</taxon>
    </lineage>
</organism>
<proteinExistence type="predicted"/>
<evidence type="ECO:0000313" key="2">
    <source>
        <dbReference type="EMBL" id="MDR7305990.1"/>
    </source>
</evidence>
<evidence type="ECO:0008006" key="4">
    <source>
        <dbReference type="Google" id="ProtNLM"/>
    </source>
</evidence>
<dbReference type="EMBL" id="JAVDXO010000002">
    <property type="protein sequence ID" value="MDR7305990.1"/>
    <property type="molecule type" value="Genomic_DNA"/>
</dbReference>
<keyword evidence="1" id="KW-0732">Signal</keyword>
<accession>A0ABU1ZKB2</accession>
<gene>
    <name evidence="2" type="ORF">J2X15_001268</name>
</gene>
<sequence>MRVLTWLRTSALLATLATALLCGSTRAQTRVDETLLHLSETELQARLPELRRAAKPVVGPRGLRGTWTAPGARLQGLALDTTFYLRAKSVQRIEQRWASTSARDCTPQLEQALAADLETRWGASVSTTEDTGTPEWQRATLWTQGDAEARLLFSQTGGQCAVMLVYAPYLPKDAATL</sequence>
<reference evidence="2 3" key="1">
    <citation type="submission" date="2023-07" db="EMBL/GenBank/DDBJ databases">
        <title>Sorghum-associated microbial communities from plants grown in Nebraska, USA.</title>
        <authorList>
            <person name="Schachtman D."/>
        </authorList>
    </citation>
    <scope>NUCLEOTIDE SEQUENCE [LARGE SCALE GENOMIC DNA]</scope>
    <source>
        <strain evidence="2 3">BE308</strain>
    </source>
</reference>
<feature type="signal peptide" evidence="1">
    <location>
        <begin position="1"/>
        <end position="27"/>
    </location>
</feature>
<keyword evidence="3" id="KW-1185">Reference proteome</keyword>
<dbReference type="RefSeq" id="WP_310340455.1">
    <property type="nucleotide sequence ID" value="NZ_JAVDXO010000002.1"/>
</dbReference>
<evidence type="ECO:0000256" key="1">
    <source>
        <dbReference type="SAM" id="SignalP"/>
    </source>
</evidence>
<comment type="caution">
    <text evidence="2">The sequence shown here is derived from an EMBL/GenBank/DDBJ whole genome shotgun (WGS) entry which is preliminary data.</text>
</comment>
<protein>
    <recommendedName>
        <fullName evidence="4">Secreted protein</fullName>
    </recommendedName>
</protein>
<evidence type="ECO:0000313" key="3">
    <source>
        <dbReference type="Proteomes" id="UP001268089"/>
    </source>
</evidence>
<name>A0ABU1ZKB2_9BURK</name>